<dbReference type="PRINTS" id="PR01543">
    <property type="entry name" value="ANATRNSFRASE"/>
</dbReference>
<dbReference type="EMBL" id="MCSI01000113">
    <property type="protein sequence ID" value="PME65401.1"/>
    <property type="molecule type" value="Genomic_DNA"/>
</dbReference>
<gene>
    <name evidence="3" type="ORF">BCV30_06330</name>
</gene>
<dbReference type="RefSeq" id="WP_102268946.1">
    <property type="nucleotide sequence ID" value="NZ_MCSH01000167.1"/>
</dbReference>
<proteinExistence type="inferred from homology"/>
<dbReference type="PANTHER" id="PTHR11786:SF0">
    <property type="entry name" value="ARYLAMINE N-ACETYLTRANSFERASE 4-RELATED"/>
    <property type="match status" value="1"/>
</dbReference>
<reference evidence="4" key="1">
    <citation type="submission" date="2016-07" db="EMBL/GenBank/DDBJ databases">
        <title>Nontailed viruses are major unrecognized killers of bacteria in the ocean.</title>
        <authorList>
            <person name="Kauffman K."/>
            <person name="Hussain F."/>
            <person name="Yang J."/>
            <person name="Arevalo P."/>
            <person name="Brown J."/>
            <person name="Cutler M."/>
            <person name="Kelly L."/>
            <person name="Polz M.F."/>
        </authorList>
    </citation>
    <scope>NUCLEOTIDE SEQUENCE [LARGE SCALE GENOMIC DNA]</scope>
    <source>
        <strain evidence="4">10N.286.55.C1</strain>
    </source>
</reference>
<dbReference type="Pfam" id="PF00797">
    <property type="entry name" value="Acetyltransf_2"/>
    <property type="match status" value="1"/>
</dbReference>
<dbReference type="Gene3D" id="3.30.2140.10">
    <property type="entry name" value="Arylamine N-acetyltransferase"/>
    <property type="match status" value="1"/>
</dbReference>
<name>A0A2N7BXG8_9VIBR</name>
<dbReference type="PANTHER" id="PTHR11786">
    <property type="entry name" value="N-HYDROXYARYLAMINE O-ACETYLTRANSFERASE"/>
    <property type="match status" value="1"/>
</dbReference>
<dbReference type="SUPFAM" id="SSF54001">
    <property type="entry name" value="Cysteine proteinases"/>
    <property type="match status" value="1"/>
</dbReference>
<dbReference type="Gene3D" id="2.40.128.150">
    <property type="entry name" value="Cysteine proteinases"/>
    <property type="match status" value="1"/>
</dbReference>
<keyword evidence="3" id="KW-0808">Transferase</keyword>
<dbReference type="AlphaFoldDB" id="A0A2N7BXG8"/>
<dbReference type="InterPro" id="IPR038765">
    <property type="entry name" value="Papain-like_cys_pep_sf"/>
</dbReference>
<organism evidence="3 4">
    <name type="scientific">Vibrio lentus</name>
    <dbReference type="NCBI Taxonomy" id="136468"/>
    <lineage>
        <taxon>Bacteria</taxon>
        <taxon>Pseudomonadati</taxon>
        <taxon>Pseudomonadota</taxon>
        <taxon>Gammaproteobacteria</taxon>
        <taxon>Vibrionales</taxon>
        <taxon>Vibrionaceae</taxon>
        <taxon>Vibrio</taxon>
    </lineage>
</organism>
<protein>
    <submittedName>
        <fullName evidence="3">N-hydroxyarylamine O-acetyltransferase</fullName>
    </submittedName>
</protein>
<accession>A0A2N7BXG8</accession>
<sequence length="263" mass="29586">MEQNQVTEYFARIGLSETSDITVESLKAIHQHQHRSIPFENFDVVNGQAIQLSPEALYQKLVVNQRGGYCQELNGLLLNVLTHLGFEARSLLGRVHLAGEPTGRSHRVTLVTLNGQQWLVDAGFGTFTPRTPLLLETGLEQSNDLQTFRFIEDELYGLLLQIKQGEEWMKVYSLDMTHLCANDLESSNFFTSNSPKSIFTSNCIAALPIEDGIVTLLNQKIKISKNGSTEEWLLEDEPAYFAALQTYFGLTLKVPFPALEKCF</sequence>
<evidence type="ECO:0000256" key="1">
    <source>
        <dbReference type="ARBA" id="ARBA00006547"/>
    </source>
</evidence>
<dbReference type="GO" id="GO:0016407">
    <property type="term" value="F:acetyltransferase activity"/>
    <property type="evidence" value="ECO:0007669"/>
    <property type="project" value="InterPro"/>
</dbReference>
<evidence type="ECO:0000256" key="2">
    <source>
        <dbReference type="RuleBase" id="RU003452"/>
    </source>
</evidence>
<dbReference type="Proteomes" id="UP000235778">
    <property type="component" value="Unassembled WGS sequence"/>
</dbReference>
<evidence type="ECO:0000313" key="4">
    <source>
        <dbReference type="Proteomes" id="UP000235778"/>
    </source>
</evidence>
<comment type="similarity">
    <text evidence="1 2">Belongs to the arylamine N-acetyltransferase family.</text>
</comment>
<comment type="caution">
    <text evidence="3">The sequence shown here is derived from an EMBL/GenBank/DDBJ whole genome shotgun (WGS) entry which is preliminary data.</text>
</comment>
<evidence type="ECO:0000313" key="3">
    <source>
        <dbReference type="EMBL" id="PME65401.1"/>
    </source>
</evidence>
<dbReference type="InterPro" id="IPR001447">
    <property type="entry name" value="Arylamine_N-AcTrfase"/>
</dbReference>